<evidence type="ECO:0000313" key="2">
    <source>
        <dbReference type="EMBL" id="CAK9049452.1"/>
    </source>
</evidence>
<protein>
    <submittedName>
        <fullName evidence="2">Uncharacterized protein</fullName>
    </submittedName>
</protein>
<proteinExistence type="predicted"/>
<evidence type="ECO:0000313" key="3">
    <source>
        <dbReference type="Proteomes" id="UP001642484"/>
    </source>
</evidence>
<dbReference type="EMBL" id="CAXAMN010016969">
    <property type="protein sequence ID" value="CAK9049452.1"/>
    <property type="molecule type" value="Genomic_DNA"/>
</dbReference>
<evidence type="ECO:0000256" key="1">
    <source>
        <dbReference type="SAM" id="MobiDB-lite"/>
    </source>
</evidence>
<organism evidence="2 3">
    <name type="scientific">Durusdinium trenchii</name>
    <dbReference type="NCBI Taxonomy" id="1381693"/>
    <lineage>
        <taxon>Eukaryota</taxon>
        <taxon>Sar</taxon>
        <taxon>Alveolata</taxon>
        <taxon>Dinophyceae</taxon>
        <taxon>Suessiales</taxon>
        <taxon>Symbiodiniaceae</taxon>
        <taxon>Durusdinium</taxon>
    </lineage>
</organism>
<feature type="region of interest" description="Disordered" evidence="1">
    <location>
        <begin position="549"/>
        <end position="573"/>
    </location>
</feature>
<feature type="compositionally biased region" description="Polar residues" evidence="1">
    <location>
        <begin position="642"/>
        <end position="654"/>
    </location>
</feature>
<feature type="region of interest" description="Disordered" evidence="1">
    <location>
        <begin position="632"/>
        <end position="658"/>
    </location>
</feature>
<accession>A0ABP0MD82</accession>
<name>A0ABP0MD82_9DINO</name>
<dbReference type="Proteomes" id="UP001642484">
    <property type="component" value="Unassembled WGS sequence"/>
</dbReference>
<sequence length="718" mass="78780">DRDLLMRDWMVGKSTLQAEITQKTAFWKIIPHKLAGLLCPDVAKAAAVAESCIAQFDSSPLEWQHRLSKLFLLPRLRAGVEALRSGGVLFDQALEFKLSVLRFAGISVVERSVESKHAQAQRFVTRARRFSGASVSLNLRLPEITRRLQRDSAMFSDLTKLLRFHEFHSMRDLHSLLHLLGLSGHPAVKDIPGQVHQKTAVLVTYHLDAQSQLRLPEVCAQVIRLDAAERKKRLQEAKATASKLGHAALPAASAEDVLRALTLRAHGQAMPTIMGLKDSTFFSLPGKPLDNTEALGPLSHFQGTLKVPVQTSAPALLGPAPALGRAALEDGPDSDVDLGIGDAEGGEEVDAARADPVIVQVYWQIERTERWNSKREVLLSLDPVNTGGPDLQSFCFDVGKTDDDVVLADWCCWDVCAHHEFVLLDFLDLQRLPGQDLCELAPLDSLHESMEVIERMVNAQAFANTDNFYAIGSRGSSSLDDAQRAYLDNLKDRGFVTTMENEDDEPLLWQFTEAGGKFFDTKGLPRFPPVRDQLPDNVIMDLDLELEEADRKIPPRPKRARRAQPDGAPVPPSSLQAILAPPSALAMSPSQPEAATVEEAAPADSQTFIEPVSEDVIHLEMLLDDGFDAPLLGGAADVPEEANSQPREGLSSQDLPVPVGELGETVEENSIAAASSQRPEHRHPRAAASDVIGFWYDDPTTQLSHKFTFKSATTSWQV</sequence>
<gene>
    <name evidence="2" type="ORF">CCMP2556_LOCUS25313</name>
</gene>
<keyword evidence="3" id="KW-1185">Reference proteome</keyword>
<feature type="non-terminal residue" evidence="2">
    <location>
        <position position="1"/>
    </location>
</feature>
<comment type="caution">
    <text evidence="2">The sequence shown here is derived from an EMBL/GenBank/DDBJ whole genome shotgun (WGS) entry which is preliminary data.</text>
</comment>
<reference evidence="2 3" key="1">
    <citation type="submission" date="2024-02" db="EMBL/GenBank/DDBJ databases">
        <authorList>
            <person name="Chen Y."/>
            <person name="Shah S."/>
            <person name="Dougan E. K."/>
            <person name="Thang M."/>
            <person name="Chan C."/>
        </authorList>
    </citation>
    <scope>NUCLEOTIDE SEQUENCE [LARGE SCALE GENOMIC DNA]</scope>
</reference>